<reference evidence="3 4" key="1">
    <citation type="submission" date="2016-10" db="EMBL/GenBank/DDBJ databases">
        <authorList>
            <person name="de Groot N.N."/>
        </authorList>
    </citation>
    <scope>NUCLEOTIDE SEQUENCE [LARGE SCALE GENOMIC DNA]</scope>
    <source>
        <strain evidence="3 4">DSM 23995</strain>
    </source>
</reference>
<dbReference type="InterPro" id="IPR013108">
    <property type="entry name" value="Amidohydro_3"/>
</dbReference>
<dbReference type="CDD" id="cd01300">
    <property type="entry name" value="YtcJ_like"/>
    <property type="match status" value="1"/>
</dbReference>
<protein>
    <recommendedName>
        <fullName evidence="2">Amidohydrolase 3 domain-containing protein</fullName>
    </recommendedName>
</protein>
<dbReference type="PANTHER" id="PTHR22642">
    <property type="entry name" value="IMIDAZOLONEPROPIONASE"/>
    <property type="match status" value="1"/>
</dbReference>
<name>A0A1I2B653_9BACI</name>
<proteinExistence type="predicted"/>
<evidence type="ECO:0000313" key="3">
    <source>
        <dbReference type="EMBL" id="SFE50803.1"/>
    </source>
</evidence>
<dbReference type="Pfam" id="PF07969">
    <property type="entry name" value="Amidohydro_3"/>
    <property type="match status" value="1"/>
</dbReference>
<evidence type="ECO:0000259" key="2">
    <source>
        <dbReference type="Pfam" id="PF07969"/>
    </source>
</evidence>
<dbReference type="STRING" id="930128.SAMN05192532_10267"/>
<organism evidence="3 4">
    <name type="scientific">Alteribacillus iranensis</name>
    <dbReference type="NCBI Taxonomy" id="930128"/>
    <lineage>
        <taxon>Bacteria</taxon>
        <taxon>Bacillati</taxon>
        <taxon>Bacillota</taxon>
        <taxon>Bacilli</taxon>
        <taxon>Bacillales</taxon>
        <taxon>Bacillaceae</taxon>
        <taxon>Alteribacillus</taxon>
    </lineage>
</organism>
<dbReference type="Gene3D" id="3.20.20.140">
    <property type="entry name" value="Metal-dependent hydrolases"/>
    <property type="match status" value="1"/>
</dbReference>
<sequence>MCADTIIQNGNIYTMNDSNPQVHELAIKDGKIVSVGEKAKDWQGENTKVIDAGGRTILPGIIESHAHPIIYAADLLLLDLRPEAAPTIDDILIKVKERSQEIPKGEWIIGHGWDEGRLKDKRFPTLKELTEVAPDHPVILQRQCKHNAVVNKKALEASNLPENPKDPDGGRFLRDKETGEFNGYAQENAAKMFHIPEPAPEQLKEAFKESQKQFLKWGITTAHDMAVNVEQMKVYQELYNDQILDMKIRLWIWGITQTGFQGYEEEMFSLGLQSGFGDDRLNIQGMKYMLDGGVGGRSAAFSDSFEGESDNHGVLYMNQEKINHHVRRSIENGLRVSIHAIGDLAIEQAVTAIENAGDQDLIRSMRNRIEHCCLPSDNHLERIADNNIVAGSSIGFIYSLGESYLLNLGKERTSKAFPQASFKNYGIVAPGNSDMPICNGNPFLGMYAAITRKTVGGQACGEEEKISAEDALKAYTRDAAYSGFDENLIGSLEVGKHADLIVINEDPLEIEKEDIKDLEVELTMVEGQVKYEKIRNKEHHTILG</sequence>
<dbReference type="InterPro" id="IPR011059">
    <property type="entry name" value="Metal-dep_hydrolase_composite"/>
</dbReference>
<dbReference type="InterPro" id="IPR032466">
    <property type="entry name" value="Metal_Hydrolase"/>
</dbReference>
<gene>
    <name evidence="3" type="ORF">SAMN05192532_10267</name>
</gene>
<feature type="region of interest" description="Disordered" evidence="1">
    <location>
        <begin position="155"/>
        <end position="176"/>
    </location>
</feature>
<feature type="domain" description="Amidohydrolase 3" evidence="2">
    <location>
        <begin position="48"/>
        <end position="529"/>
    </location>
</feature>
<dbReference type="AlphaFoldDB" id="A0A1I2B653"/>
<dbReference type="OrthoDB" id="9767366at2"/>
<keyword evidence="4" id="KW-1185">Reference proteome</keyword>
<dbReference type="PANTHER" id="PTHR22642:SF2">
    <property type="entry name" value="PROTEIN LONG AFTER FAR-RED 3"/>
    <property type="match status" value="1"/>
</dbReference>
<dbReference type="SUPFAM" id="SSF51338">
    <property type="entry name" value="Composite domain of metallo-dependent hydrolases"/>
    <property type="match status" value="1"/>
</dbReference>
<dbReference type="InterPro" id="IPR033932">
    <property type="entry name" value="YtcJ-like"/>
</dbReference>
<accession>A0A1I2B653</accession>
<feature type="compositionally biased region" description="Basic and acidic residues" evidence="1">
    <location>
        <begin position="163"/>
        <end position="176"/>
    </location>
</feature>
<dbReference type="EMBL" id="FONT01000002">
    <property type="protein sequence ID" value="SFE50803.1"/>
    <property type="molecule type" value="Genomic_DNA"/>
</dbReference>
<dbReference type="RefSeq" id="WP_091658110.1">
    <property type="nucleotide sequence ID" value="NZ_FONT01000002.1"/>
</dbReference>
<dbReference type="Gene3D" id="2.30.40.10">
    <property type="entry name" value="Urease, subunit C, domain 1"/>
    <property type="match status" value="1"/>
</dbReference>
<evidence type="ECO:0000256" key="1">
    <source>
        <dbReference type="SAM" id="MobiDB-lite"/>
    </source>
</evidence>
<dbReference type="Proteomes" id="UP000199516">
    <property type="component" value="Unassembled WGS sequence"/>
</dbReference>
<evidence type="ECO:0000313" key="4">
    <source>
        <dbReference type="Proteomes" id="UP000199516"/>
    </source>
</evidence>
<dbReference type="GO" id="GO:0016810">
    <property type="term" value="F:hydrolase activity, acting on carbon-nitrogen (but not peptide) bonds"/>
    <property type="evidence" value="ECO:0007669"/>
    <property type="project" value="InterPro"/>
</dbReference>
<dbReference type="Gene3D" id="3.10.310.70">
    <property type="match status" value="1"/>
</dbReference>
<dbReference type="SUPFAM" id="SSF51556">
    <property type="entry name" value="Metallo-dependent hydrolases"/>
    <property type="match status" value="1"/>
</dbReference>